<evidence type="ECO:0000256" key="8">
    <source>
        <dbReference type="ARBA" id="ARBA00022840"/>
    </source>
</evidence>
<keyword evidence="7 14" id="KW-0418">Kinase</keyword>
<dbReference type="GO" id="GO:0016301">
    <property type="term" value="F:kinase activity"/>
    <property type="evidence" value="ECO:0007669"/>
    <property type="project" value="UniProtKB-KW"/>
</dbReference>
<dbReference type="KEGG" id="mmyr:MXMO3_01892"/>
<dbReference type="AlphaFoldDB" id="A0A2R4MEF1"/>
<keyword evidence="8" id="KW-0067">ATP-binding</keyword>
<evidence type="ECO:0000256" key="1">
    <source>
        <dbReference type="ARBA" id="ARBA00005051"/>
    </source>
</evidence>
<dbReference type="PANTHER" id="PTHR43071">
    <property type="entry name" value="2-AMINO-4-HYDROXY-6-HYDROXYMETHYLDIHYDROPTERIDINE PYROPHOSPHOKINASE"/>
    <property type="match status" value="1"/>
</dbReference>
<dbReference type="InterPro" id="IPR035907">
    <property type="entry name" value="Hppk_sf"/>
</dbReference>
<evidence type="ECO:0000259" key="13">
    <source>
        <dbReference type="PROSITE" id="PS00794"/>
    </source>
</evidence>
<dbReference type="GO" id="GO:0003848">
    <property type="term" value="F:2-amino-4-hydroxy-6-hydroxymethyldihydropteridine diphosphokinase activity"/>
    <property type="evidence" value="ECO:0007669"/>
    <property type="project" value="UniProtKB-EC"/>
</dbReference>
<evidence type="ECO:0000256" key="3">
    <source>
        <dbReference type="ARBA" id="ARBA00013253"/>
    </source>
</evidence>
<dbReference type="InterPro" id="IPR000550">
    <property type="entry name" value="Hppk"/>
</dbReference>
<evidence type="ECO:0000256" key="6">
    <source>
        <dbReference type="ARBA" id="ARBA00022741"/>
    </source>
</evidence>
<keyword evidence="15" id="KW-1185">Reference proteome</keyword>
<comment type="similarity">
    <text evidence="2">Belongs to the HPPK family.</text>
</comment>
<evidence type="ECO:0000256" key="12">
    <source>
        <dbReference type="ARBA" id="ARBA00033413"/>
    </source>
</evidence>
<dbReference type="EC" id="2.7.6.3" evidence="3"/>
<evidence type="ECO:0000256" key="10">
    <source>
        <dbReference type="ARBA" id="ARBA00029409"/>
    </source>
</evidence>
<proteinExistence type="inferred from homology"/>
<feature type="domain" description="7,8-dihydro-6-hydroxymethylpterin-pyrophosphokinase" evidence="13">
    <location>
        <begin position="88"/>
        <end position="99"/>
    </location>
</feature>
<evidence type="ECO:0000256" key="7">
    <source>
        <dbReference type="ARBA" id="ARBA00022777"/>
    </source>
</evidence>
<protein>
    <recommendedName>
        <fullName evidence="4">2-amino-4-hydroxy-6-hydroxymethyldihydropteridine pyrophosphokinase</fullName>
        <ecNumber evidence="3">2.7.6.3</ecNumber>
    </recommendedName>
    <alternativeName>
        <fullName evidence="11">6-hydroxymethyl-7,8-dihydropterin pyrophosphokinase</fullName>
    </alternativeName>
    <alternativeName>
        <fullName evidence="12">7,8-dihydro-6-hydroxymethylpterin-pyrophosphokinase</fullName>
    </alternativeName>
</protein>
<dbReference type="RefSeq" id="WP_027835137.1">
    <property type="nucleotide sequence ID" value="NZ_CP021330.1"/>
</dbReference>
<keyword evidence="9" id="KW-0289">Folate biosynthesis</keyword>
<keyword evidence="6" id="KW-0547">Nucleotide-binding</keyword>
<dbReference type="GO" id="GO:0046656">
    <property type="term" value="P:folic acid biosynthetic process"/>
    <property type="evidence" value="ECO:0007669"/>
    <property type="project" value="UniProtKB-KW"/>
</dbReference>
<dbReference type="PANTHER" id="PTHR43071:SF1">
    <property type="entry name" value="2-AMINO-4-HYDROXY-6-HYDROXYMETHYLDIHYDROPTERIDINE PYROPHOSPHOKINASE"/>
    <property type="match status" value="1"/>
</dbReference>
<evidence type="ECO:0000256" key="9">
    <source>
        <dbReference type="ARBA" id="ARBA00022909"/>
    </source>
</evidence>
<accession>A0A2R4MEF1</accession>
<dbReference type="SUPFAM" id="SSF55083">
    <property type="entry name" value="6-hydroxymethyl-7,8-dihydropterin pyrophosphokinase, HPPK"/>
    <property type="match status" value="1"/>
</dbReference>
<evidence type="ECO:0000256" key="2">
    <source>
        <dbReference type="ARBA" id="ARBA00005810"/>
    </source>
</evidence>
<organism evidence="14 15">
    <name type="scientific">Maritalea myrionectae</name>
    <dbReference type="NCBI Taxonomy" id="454601"/>
    <lineage>
        <taxon>Bacteria</taxon>
        <taxon>Pseudomonadati</taxon>
        <taxon>Pseudomonadota</taxon>
        <taxon>Alphaproteobacteria</taxon>
        <taxon>Hyphomicrobiales</taxon>
        <taxon>Devosiaceae</taxon>
        <taxon>Maritalea</taxon>
    </lineage>
</organism>
<evidence type="ECO:0000256" key="4">
    <source>
        <dbReference type="ARBA" id="ARBA00016218"/>
    </source>
</evidence>
<dbReference type="Pfam" id="PF01288">
    <property type="entry name" value="HPPK"/>
    <property type="match status" value="1"/>
</dbReference>
<name>A0A2R4MEF1_9HYPH</name>
<reference evidence="14 15" key="1">
    <citation type="submission" date="2017-05" db="EMBL/GenBank/DDBJ databases">
        <title>Genome Analysis of Maritalea myrionectae HL2708#5.</title>
        <authorList>
            <consortium name="Cotde Inc.-PKNU"/>
            <person name="Jang D."/>
            <person name="Oh H.-M."/>
        </authorList>
    </citation>
    <scope>NUCLEOTIDE SEQUENCE [LARGE SCALE GENOMIC DNA]</scope>
    <source>
        <strain evidence="14 15">HL2708#5</strain>
    </source>
</reference>
<evidence type="ECO:0000313" key="15">
    <source>
        <dbReference type="Proteomes" id="UP000258927"/>
    </source>
</evidence>
<keyword evidence="5" id="KW-0808">Transferase</keyword>
<comment type="function">
    <text evidence="10">Catalyzes the transfer of pyrophosphate from adenosine triphosphate (ATP) to 6-hydroxymethyl-7,8-dihydropterin, an enzymatic step in folate biosynthesis pathway.</text>
</comment>
<dbReference type="UniPathway" id="UPA00077">
    <property type="reaction ID" value="UER00155"/>
</dbReference>
<dbReference type="GO" id="GO:0046654">
    <property type="term" value="P:tetrahydrofolate biosynthetic process"/>
    <property type="evidence" value="ECO:0007669"/>
    <property type="project" value="UniProtKB-UniPathway"/>
</dbReference>
<gene>
    <name evidence="14" type="ORF">MXMO3_01892</name>
</gene>
<dbReference type="STRING" id="1122213.GCA_000423365_02193"/>
<evidence type="ECO:0000256" key="5">
    <source>
        <dbReference type="ARBA" id="ARBA00022679"/>
    </source>
</evidence>
<comment type="pathway">
    <text evidence="1">Cofactor biosynthesis; tetrahydrofolate biosynthesis; 2-amino-4-hydroxy-6-hydroxymethyl-7,8-dihydropteridine diphosphate from 7,8-dihydroneopterin triphosphate: step 4/4.</text>
</comment>
<dbReference type="Gene3D" id="3.30.70.560">
    <property type="entry name" value="7,8-Dihydro-6-hydroxymethylpterin-pyrophosphokinase HPPK"/>
    <property type="match status" value="1"/>
</dbReference>
<dbReference type="EMBL" id="CP021330">
    <property type="protein sequence ID" value="AVX04417.1"/>
    <property type="molecule type" value="Genomic_DNA"/>
</dbReference>
<dbReference type="PROSITE" id="PS00794">
    <property type="entry name" value="HPPK"/>
    <property type="match status" value="1"/>
</dbReference>
<dbReference type="Proteomes" id="UP000258927">
    <property type="component" value="Chromosome"/>
</dbReference>
<dbReference type="CDD" id="cd00483">
    <property type="entry name" value="HPPK"/>
    <property type="match status" value="1"/>
</dbReference>
<sequence>MARAWLALGANIGRPRAQLKEAVRRLDAHPDIHIIKKSTIIETDPWGKTDQNPFLNMAIEIETSLGPEGLLDSALMIEVAMGRKRDEKWGPRLIDIDVIAYGRKVIETERLTIPHPYAHERAFVTDPLEEIEPAIVEWLREHAAKSQS</sequence>
<evidence type="ECO:0000313" key="14">
    <source>
        <dbReference type="EMBL" id="AVX04417.1"/>
    </source>
</evidence>
<evidence type="ECO:0000256" key="11">
    <source>
        <dbReference type="ARBA" id="ARBA00029766"/>
    </source>
</evidence>
<dbReference type="GO" id="GO:0005524">
    <property type="term" value="F:ATP binding"/>
    <property type="evidence" value="ECO:0007669"/>
    <property type="project" value="UniProtKB-KW"/>
</dbReference>
<dbReference type="NCBIfam" id="TIGR01498">
    <property type="entry name" value="folK"/>
    <property type="match status" value="1"/>
</dbReference>